<evidence type="ECO:0000313" key="2">
    <source>
        <dbReference type="EMBL" id="KAK2829795.1"/>
    </source>
</evidence>
<dbReference type="AlphaFoldDB" id="A0AA88SDF7"/>
<evidence type="ECO:0000313" key="3">
    <source>
        <dbReference type="Proteomes" id="UP001187315"/>
    </source>
</evidence>
<dbReference type="Proteomes" id="UP001187315">
    <property type="component" value="Unassembled WGS sequence"/>
</dbReference>
<gene>
    <name evidence="2" type="ORF">Q7C36_017785</name>
</gene>
<keyword evidence="3" id="KW-1185">Reference proteome</keyword>
<dbReference type="EMBL" id="JAVHJS010000018">
    <property type="protein sequence ID" value="KAK2829795.1"/>
    <property type="molecule type" value="Genomic_DNA"/>
</dbReference>
<feature type="compositionally biased region" description="Basic residues" evidence="1">
    <location>
        <begin position="24"/>
        <end position="36"/>
    </location>
</feature>
<sequence length="131" mass="14867">MQRQDESGWDSLDEKISAAEEKKHGIKNLIKRRLRPRPFSQRHTNKDASADQSQNGSVSNQGEVPAPVKKNVASGSQGYTEDEKLSASDEDGERKANEKKKKKSKLKLVELLRKKAQRKMSRVPSGRRHFL</sequence>
<feature type="compositionally biased region" description="Polar residues" evidence="1">
    <location>
        <begin position="50"/>
        <end position="62"/>
    </location>
</feature>
<evidence type="ECO:0000256" key="1">
    <source>
        <dbReference type="SAM" id="MobiDB-lite"/>
    </source>
</evidence>
<feature type="compositionally biased region" description="Basic and acidic residues" evidence="1">
    <location>
        <begin position="1"/>
        <end position="23"/>
    </location>
</feature>
<proteinExistence type="predicted"/>
<name>A0AA88SDF7_TACVA</name>
<feature type="compositionally biased region" description="Basic and acidic residues" evidence="1">
    <location>
        <begin position="81"/>
        <end position="96"/>
    </location>
</feature>
<feature type="compositionally biased region" description="Basic residues" evidence="1">
    <location>
        <begin position="97"/>
        <end position="106"/>
    </location>
</feature>
<reference evidence="2" key="1">
    <citation type="submission" date="2023-08" db="EMBL/GenBank/DDBJ databases">
        <title>Pelteobagrus vachellii genome.</title>
        <authorList>
            <person name="Liu H."/>
        </authorList>
    </citation>
    <scope>NUCLEOTIDE SEQUENCE</scope>
    <source>
        <strain evidence="2">PRFRI_2022a</strain>
        <tissue evidence="2">Muscle</tissue>
    </source>
</reference>
<organism evidence="2 3">
    <name type="scientific">Tachysurus vachellii</name>
    <name type="common">Darkbarbel catfish</name>
    <name type="synonym">Pelteobagrus vachellii</name>
    <dbReference type="NCBI Taxonomy" id="175792"/>
    <lineage>
        <taxon>Eukaryota</taxon>
        <taxon>Metazoa</taxon>
        <taxon>Chordata</taxon>
        <taxon>Craniata</taxon>
        <taxon>Vertebrata</taxon>
        <taxon>Euteleostomi</taxon>
        <taxon>Actinopterygii</taxon>
        <taxon>Neopterygii</taxon>
        <taxon>Teleostei</taxon>
        <taxon>Ostariophysi</taxon>
        <taxon>Siluriformes</taxon>
        <taxon>Bagridae</taxon>
        <taxon>Tachysurus</taxon>
    </lineage>
</organism>
<feature type="region of interest" description="Disordered" evidence="1">
    <location>
        <begin position="1"/>
        <end position="108"/>
    </location>
</feature>
<comment type="caution">
    <text evidence="2">The sequence shown here is derived from an EMBL/GenBank/DDBJ whole genome shotgun (WGS) entry which is preliminary data.</text>
</comment>
<accession>A0AA88SDF7</accession>
<protein>
    <submittedName>
        <fullName evidence="2">Uncharacterized protein</fullName>
    </submittedName>
</protein>